<dbReference type="Pfam" id="PF00612">
    <property type="entry name" value="IQ"/>
    <property type="match status" value="2"/>
</dbReference>
<evidence type="ECO:0000313" key="2">
    <source>
        <dbReference type="Proteomes" id="UP000187209"/>
    </source>
</evidence>
<dbReference type="Gene3D" id="1.20.5.190">
    <property type="match status" value="1"/>
</dbReference>
<organism evidence="1 2">
    <name type="scientific">Stentor coeruleus</name>
    <dbReference type="NCBI Taxonomy" id="5963"/>
    <lineage>
        <taxon>Eukaryota</taxon>
        <taxon>Sar</taxon>
        <taxon>Alveolata</taxon>
        <taxon>Ciliophora</taxon>
        <taxon>Postciliodesmatophora</taxon>
        <taxon>Heterotrichea</taxon>
        <taxon>Heterotrichida</taxon>
        <taxon>Stentoridae</taxon>
        <taxon>Stentor</taxon>
    </lineage>
</organism>
<dbReference type="EMBL" id="MPUH01000901">
    <property type="protein sequence ID" value="OMJ72442.1"/>
    <property type="molecule type" value="Genomic_DNA"/>
</dbReference>
<dbReference type="AlphaFoldDB" id="A0A1R2B6Q4"/>
<accession>A0A1R2B6Q4</accession>
<dbReference type="PROSITE" id="PS50096">
    <property type="entry name" value="IQ"/>
    <property type="match status" value="1"/>
</dbReference>
<dbReference type="Proteomes" id="UP000187209">
    <property type="component" value="Unassembled WGS sequence"/>
</dbReference>
<sequence>METIRKEIKIRGLRKSWKIASARSNFLKTKIEKINTRSRAFETLNLKIHQDMKISQQMELAAIKIQRAVRAWLYKDYTPDKHIPELESTLSSNLKYLTQLCHYSFWNLGNAVEESAIKIQRAFRRCCIRCKFRVIIKAFQIITKNKKKAAKKNLKEGLKVLWNKILKMKQKKIKKKVLRGHALEKIRKKIAIIAISKYWRTQIHSWSRFKTKIQRFKINKIKSQLNRTNSKGHSRYSSLASTPHNDFDIENRQFSMSFAKFAEDKITKNQQRRLKTSLISYGVEKFKFRLIDPVRQDHDLLSVPSKSTRTVIPRVGSDYSKPITPKSTSFRRAFLLSARRK</sequence>
<comment type="caution">
    <text evidence="1">The sequence shown here is derived from an EMBL/GenBank/DDBJ whole genome shotgun (WGS) entry which is preliminary data.</text>
</comment>
<reference evidence="1 2" key="1">
    <citation type="submission" date="2016-11" db="EMBL/GenBank/DDBJ databases">
        <title>The macronuclear genome of Stentor coeruleus: a giant cell with tiny introns.</title>
        <authorList>
            <person name="Slabodnick M."/>
            <person name="Ruby J.G."/>
            <person name="Reiff S.B."/>
            <person name="Swart E.C."/>
            <person name="Gosai S."/>
            <person name="Prabakaran S."/>
            <person name="Witkowska E."/>
            <person name="Larue G.E."/>
            <person name="Fisher S."/>
            <person name="Freeman R.M."/>
            <person name="Gunawardena J."/>
            <person name="Chu W."/>
            <person name="Stover N.A."/>
            <person name="Gregory B.D."/>
            <person name="Nowacki M."/>
            <person name="Derisi J."/>
            <person name="Roy S.W."/>
            <person name="Marshall W.F."/>
            <person name="Sood P."/>
        </authorList>
    </citation>
    <scope>NUCLEOTIDE SEQUENCE [LARGE SCALE GENOMIC DNA]</scope>
    <source>
        <strain evidence="1">WM001</strain>
    </source>
</reference>
<dbReference type="SMART" id="SM00015">
    <property type="entry name" value="IQ"/>
    <property type="match status" value="2"/>
</dbReference>
<name>A0A1R2B6Q4_9CILI</name>
<dbReference type="InterPro" id="IPR000048">
    <property type="entry name" value="IQ_motif_EF-hand-BS"/>
</dbReference>
<protein>
    <submittedName>
        <fullName evidence="1">Uncharacterized protein</fullName>
    </submittedName>
</protein>
<evidence type="ECO:0000313" key="1">
    <source>
        <dbReference type="EMBL" id="OMJ72442.1"/>
    </source>
</evidence>
<proteinExistence type="predicted"/>
<gene>
    <name evidence="1" type="ORF">SteCoe_29123</name>
</gene>
<keyword evidence="2" id="KW-1185">Reference proteome</keyword>